<evidence type="ECO:0000313" key="5">
    <source>
        <dbReference type="EMBL" id="PJE64762.1"/>
    </source>
</evidence>
<dbReference type="AlphaFoldDB" id="A0A2M8KY02"/>
<feature type="domain" description="DNA replication/recombination mediator RecO N-terminal" evidence="4">
    <location>
        <begin position="5"/>
        <end position="81"/>
    </location>
</feature>
<evidence type="ECO:0000256" key="1">
    <source>
        <dbReference type="ARBA" id="ARBA00022763"/>
    </source>
</evidence>
<protein>
    <submittedName>
        <fullName evidence="5">DNA repair protein RecO</fullName>
    </submittedName>
</protein>
<dbReference type="NCBIfam" id="TIGR00613">
    <property type="entry name" value="reco"/>
    <property type="match status" value="1"/>
</dbReference>
<dbReference type="PANTHER" id="PTHR33991">
    <property type="entry name" value="DNA REPAIR PROTEIN RECO"/>
    <property type="match status" value="1"/>
</dbReference>
<dbReference type="InterPro" id="IPR037278">
    <property type="entry name" value="ARFGAP/RecO"/>
</dbReference>
<dbReference type="Proteomes" id="UP000229098">
    <property type="component" value="Unassembled WGS sequence"/>
</dbReference>
<dbReference type="Gene3D" id="2.40.50.140">
    <property type="entry name" value="Nucleic acid-binding proteins"/>
    <property type="match status" value="1"/>
</dbReference>
<keyword evidence="2" id="KW-0233">DNA recombination</keyword>
<dbReference type="GO" id="GO:0006302">
    <property type="term" value="P:double-strand break repair"/>
    <property type="evidence" value="ECO:0007669"/>
    <property type="project" value="TreeGrafter"/>
</dbReference>
<comment type="caution">
    <text evidence="5">The sequence shown here is derived from an EMBL/GenBank/DDBJ whole genome shotgun (WGS) entry which is preliminary data.</text>
</comment>
<dbReference type="PANTHER" id="PTHR33991:SF1">
    <property type="entry name" value="DNA REPAIR PROTEIN RECO"/>
    <property type="match status" value="1"/>
</dbReference>
<name>A0A2M8KY02_9BACT</name>
<sequence>MSYDIHQTDALVLAVYPRGEADIRMRVYTEKYGMLSIYAKGIRLEKSKLRGHVELFTHVALSFIAGREQYRLVSAETRTPFGSIRNTMSRFRAATAVARIAMHLMVDEEQDARIWQLIKEAFRVINSDKYETREGSLLLYAFQVKMVALLGYMPDDRTEAVDRLYNAPTLISSDVLTRQEEITTRLFLRDIYAYAGVWRPEDYA</sequence>
<gene>
    <name evidence="5" type="primary">recO</name>
    <name evidence="5" type="ORF">COU90_00635</name>
</gene>
<accession>A0A2M8KY02</accession>
<dbReference type="Pfam" id="PF11967">
    <property type="entry name" value="RecO_N"/>
    <property type="match status" value="1"/>
</dbReference>
<dbReference type="GO" id="GO:0043590">
    <property type="term" value="C:bacterial nucleoid"/>
    <property type="evidence" value="ECO:0007669"/>
    <property type="project" value="TreeGrafter"/>
</dbReference>
<evidence type="ECO:0000259" key="4">
    <source>
        <dbReference type="Pfam" id="PF11967"/>
    </source>
</evidence>
<proteinExistence type="predicted"/>
<dbReference type="SUPFAM" id="SSF50249">
    <property type="entry name" value="Nucleic acid-binding proteins"/>
    <property type="match status" value="1"/>
</dbReference>
<dbReference type="Pfam" id="PF02565">
    <property type="entry name" value="RecO_C"/>
    <property type="match status" value="1"/>
</dbReference>
<keyword evidence="3" id="KW-0234">DNA repair</keyword>
<reference evidence="6" key="1">
    <citation type="submission" date="2017-09" db="EMBL/GenBank/DDBJ databases">
        <title>Depth-based differentiation of microbial function through sediment-hosted aquifers and enrichment of novel symbionts in the deep terrestrial subsurface.</title>
        <authorList>
            <person name="Probst A.J."/>
            <person name="Ladd B."/>
            <person name="Jarett J.K."/>
            <person name="Geller-Mcgrath D.E."/>
            <person name="Sieber C.M.K."/>
            <person name="Emerson J.B."/>
            <person name="Anantharaman K."/>
            <person name="Thomas B.C."/>
            <person name="Malmstrom R."/>
            <person name="Stieglmeier M."/>
            <person name="Klingl A."/>
            <person name="Woyke T."/>
            <person name="Ryan C.M."/>
            <person name="Banfield J.F."/>
        </authorList>
    </citation>
    <scope>NUCLEOTIDE SEQUENCE [LARGE SCALE GENOMIC DNA]</scope>
</reference>
<dbReference type="GO" id="GO:0006310">
    <property type="term" value="P:DNA recombination"/>
    <property type="evidence" value="ECO:0007669"/>
    <property type="project" value="UniProtKB-KW"/>
</dbReference>
<keyword evidence="1" id="KW-0227">DNA damage</keyword>
<dbReference type="InterPro" id="IPR012340">
    <property type="entry name" value="NA-bd_OB-fold"/>
</dbReference>
<dbReference type="EMBL" id="PFEF01000003">
    <property type="protein sequence ID" value="PJE64762.1"/>
    <property type="molecule type" value="Genomic_DNA"/>
</dbReference>
<evidence type="ECO:0000256" key="3">
    <source>
        <dbReference type="ARBA" id="ARBA00023204"/>
    </source>
</evidence>
<evidence type="ECO:0000256" key="2">
    <source>
        <dbReference type="ARBA" id="ARBA00023172"/>
    </source>
</evidence>
<dbReference type="SUPFAM" id="SSF57863">
    <property type="entry name" value="ArfGap/RecO-like zinc finger"/>
    <property type="match status" value="1"/>
</dbReference>
<dbReference type="InterPro" id="IPR003717">
    <property type="entry name" value="RecO"/>
</dbReference>
<evidence type="ECO:0000313" key="6">
    <source>
        <dbReference type="Proteomes" id="UP000229098"/>
    </source>
</evidence>
<organism evidence="5 6">
    <name type="scientific">Candidatus Ryanbacteria bacterium CG10_big_fil_rev_8_21_14_0_10_43_42</name>
    <dbReference type="NCBI Taxonomy" id="1974864"/>
    <lineage>
        <taxon>Bacteria</taxon>
        <taxon>Candidatus Ryaniibacteriota</taxon>
    </lineage>
</organism>
<dbReference type="InterPro" id="IPR022572">
    <property type="entry name" value="DNA_rep/recomb_RecO_N"/>
</dbReference>